<evidence type="ECO:0008006" key="3">
    <source>
        <dbReference type="Google" id="ProtNLM"/>
    </source>
</evidence>
<name>A0ABS5IH52_9PROT</name>
<protein>
    <recommendedName>
        <fullName evidence="3">SGNH/GDSL hydrolase family protein</fullName>
    </recommendedName>
</protein>
<keyword evidence="2" id="KW-1185">Reference proteome</keyword>
<dbReference type="RefSeq" id="WP_211551759.1">
    <property type="nucleotide sequence ID" value="NZ_JAGTUF010000030.1"/>
</dbReference>
<gene>
    <name evidence="1" type="ORF">KEC16_18620</name>
</gene>
<dbReference type="Proteomes" id="UP000680714">
    <property type="component" value="Unassembled WGS sequence"/>
</dbReference>
<reference evidence="1 2" key="1">
    <citation type="submission" date="2021-04" db="EMBL/GenBank/DDBJ databases">
        <title>Magnetospirillum sulfuroxidans sp. nov., a facultative chemolithoautotrophic sulfur-oxidizing alphaproteobacterium isolated from freshwater sediment and proposals for Paramagetospirillum gen. nov., and Magnetospirillaceae fam. nov.</title>
        <authorList>
            <person name="Koziaeva V."/>
            <person name="Geelhoed J.S."/>
            <person name="Sorokin D.Y."/>
            <person name="Grouzdev D.S."/>
        </authorList>
    </citation>
    <scope>NUCLEOTIDE SEQUENCE [LARGE SCALE GENOMIC DNA]</scope>
    <source>
        <strain evidence="1 2">J10</strain>
    </source>
</reference>
<sequence>MTSPFRHRNPIIAIAVFLSLVTLAVAGHLRLPEYRSKPIDFTQLKSGEYLLQLGLTRRQAGSVKIGFNEQAPPPRVGVFGNHQFGYFDRTAFGPAGTNEGYFFNNWYANLALPEIRDYLAWLNEIGKLPTDTIIVQVTTPNNDNGGHIINYNGELPRDLHGKYTEDRPQQSWYERAYLRFNDLRAEVKIILNYQSVLSSMFPGGMGFLRSSDELCIDLTRNPPHHGLAGRIVNLLPSTLASYAGELGRQVVLWRDCSGSAKLQGFKGDGSVRVGYFGTNLLLNQHRKEIWLKPGDEDTIIRYMLDIDRLGRKAGRQVVFVVPPVYESENFVTEADRIFTRALKQLDSRVIVLDHRYQHQVDNFITFDHPGPIYFQKLAAELAAKNLLP</sequence>
<comment type="caution">
    <text evidence="1">The sequence shown here is derived from an EMBL/GenBank/DDBJ whole genome shotgun (WGS) entry which is preliminary data.</text>
</comment>
<accession>A0ABS5IH52</accession>
<evidence type="ECO:0000313" key="1">
    <source>
        <dbReference type="EMBL" id="MBR9973745.1"/>
    </source>
</evidence>
<proteinExistence type="predicted"/>
<dbReference type="EMBL" id="JAGTUF010000030">
    <property type="protein sequence ID" value="MBR9973745.1"/>
    <property type="molecule type" value="Genomic_DNA"/>
</dbReference>
<organism evidence="1 2">
    <name type="scientific">Magnetospirillum sulfuroxidans</name>
    <dbReference type="NCBI Taxonomy" id="611300"/>
    <lineage>
        <taxon>Bacteria</taxon>
        <taxon>Pseudomonadati</taxon>
        <taxon>Pseudomonadota</taxon>
        <taxon>Alphaproteobacteria</taxon>
        <taxon>Rhodospirillales</taxon>
        <taxon>Rhodospirillaceae</taxon>
        <taxon>Magnetospirillum</taxon>
    </lineage>
</organism>
<evidence type="ECO:0000313" key="2">
    <source>
        <dbReference type="Proteomes" id="UP000680714"/>
    </source>
</evidence>